<name>A0A494YTM2_9BACI</name>
<dbReference type="EMBL" id="RBZO01000032">
    <property type="protein sequence ID" value="RKQ13354.1"/>
    <property type="molecule type" value="Genomic_DNA"/>
</dbReference>
<dbReference type="OrthoDB" id="2864495at2"/>
<comment type="caution">
    <text evidence="2">The sequence shown here is derived from an EMBL/GenBank/DDBJ whole genome shotgun (WGS) entry which is preliminary data.</text>
</comment>
<evidence type="ECO:0000256" key="1">
    <source>
        <dbReference type="SAM" id="MobiDB-lite"/>
    </source>
</evidence>
<dbReference type="AlphaFoldDB" id="A0A494YTM2"/>
<sequence length="387" mass="45693">MKTTVKDFILDNLTDKNFEKLVNTLIIEKARFYHGGFDDELIDTVENYLSKQNPSYPKGNTFEILNEIKKVSTVYKSNYKDFLLIEELQDLEALNDTSTSWMPSPENTPEENPKKVKYTTREETENSTAEPLEMEFDLSEAATDDFLSDDFLEMSDDVLETSDDETQKDNSEYTFIQDINIALIPNGYVGYEDRLHEMNMENYKEFLHEEKIQTALALANFIYEVLHYSNESKLENNFEEFSNETSHVKITNDHEYIDSYGVQFLLDNRSRYVSDKMKKAFYNMSRSLIIEEELSYYNDSFFEFSILPPKFLEYEELIEDLEMEPTYILAPFTFYLNEELFVPKVSDNVLNDILSQLIHVLTFQGFTKEEQISNIKYFNRVYEHRIV</sequence>
<accession>A0A494YTM2</accession>
<dbReference type="RefSeq" id="WP_121133754.1">
    <property type="nucleotide sequence ID" value="NZ_JBHUFK010000032.1"/>
</dbReference>
<keyword evidence="3" id="KW-1185">Reference proteome</keyword>
<reference evidence="2 3" key="1">
    <citation type="journal article" date="2015" name="Antonie Van Leeuwenhoek">
        <title>Oceanobacillus bengalensis sp. nov., a bacterium isolated from seawater of the Bay of Bengal.</title>
        <authorList>
            <person name="Yongchang O."/>
            <person name="Xiang W."/>
            <person name="Wang G."/>
        </authorList>
    </citation>
    <scope>NUCLEOTIDE SEQUENCE [LARGE SCALE GENOMIC DNA]</scope>
    <source>
        <strain evidence="2 3">MCCC 1K00260</strain>
    </source>
</reference>
<dbReference type="Proteomes" id="UP000281813">
    <property type="component" value="Unassembled WGS sequence"/>
</dbReference>
<gene>
    <name evidence="2" type="ORF">D8M05_16430</name>
</gene>
<feature type="compositionally biased region" description="Polar residues" evidence="1">
    <location>
        <begin position="97"/>
        <end position="107"/>
    </location>
</feature>
<organism evidence="2 3">
    <name type="scientific">Oceanobacillus bengalensis</name>
    <dbReference type="NCBI Taxonomy" id="1435466"/>
    <lineage>
        <taxon>Bacteria</taxon>
        <taxon>Bacillati</taxon>
        <taxon>Bacillota</taxon>
        <taxon>Bacilli</taxon>
        <taxon>Bacillales</taxon>
        <taxon>Bacillaceae</taxon>
        <taxon>Oceanobacillus</taxon>
    </lineage>
</organism>
<protein>
    <submittedName>
        <fullName evidence="2">Uncharacterized protein</fullName>
    </submittedName>
</protein>
<feature type="region of interest" description="Disordered" evidence="1">
    <location>
        <begin position="97"/>
        <end position="133"/>
    </location>
</feature>
<evidence type="ECO:0000313" key="3">
    <source>
        <dbReference type="Proteomes" id="UP000281813"/>
    </source>
</evidence>
<proteinExistence type="predicted"/>
<feature type="compositionally biased region" description="Basic and acidic residues" evidence="1">
    <location>
        <begin position="111"/>
        <end position="124"/>
    </location>
</feature>
<evidence type="ECO:0000313" key="2">
    <source>
        <dbReference type="EMBL" id="RKQ13354.1"/>
    </source>
</evidence>